<dbReference type="CDD" id="cd01038">
    <property type="entry name" value="Endonuclease_DUF559"/>
    <property type="match status" value="1"/>
</dbReference>
<dbReference type="PANTHER" id="PTHR38590:SF1">
    <property type="entry name" value="BLL0828 PROTEIN"/>
    <property type="match status" value="1"/>
</dbReference>
<dbReference type="Pfam" id="PF04480">
    <property type="entry name" value="DUF559"/>
    <property type="match status" value="1"/>
</dbReference>
<evidence type="ECO:0000313" key="3">
    <source>
        <dbReference type="Proteomes" id="UP000505355"/>
    </source>
</evidence>
<dbReference type="EMBL" id="CP054139">
    <property type="protein sequence ID" value="QKJ30777.1"/>
    <property type="molecule type" value="Genomic_DNA"/>
</dbReference>
<reference evidence="2 3" key="1">
    <citation type="submission" date="2020-05" db="EMBL/GenBank/DDBJ databases">
        <title>Mucilaginibacter mali sp. nov.</title>
        <authorList>
            <person name="Kim H.S."/>
            <person name="Lee K.C."/>
            <person name="Suh M.K."/>
            <person name="Kim J.-S."/>
            <person name="Han K.-I."/>
            <person name="Eom M.K."/>
            <person name="Shin Y.K."/>
            <person name="Lee J.-S."/>
        </authorList>
    </citation>
    <scope>NUCLEOTIDE SEQUENCE [LARGE SCALE GENOMIC DNA]</scope>
    <source>
        <strain evidence="2 3">G2-14</strain>
    </source>
</reference>
<dbReference type="InterPro" id="IPR011335">
    <property type="entry name" value="Restrct_endonuc-II-like"/>
</dbReference>
<dbReference type="KEGG" id="mmab:HQ865_13790"/>
<dbReference type="PANTHER" id="PTHR38590">
    <property type="entry name" value="BLL0828 PROTEIN"/>
    <property type="match status" value="1"/>
</dbReference>
<dbReference type="InterPro" id="IPR047216">
    <property type="entry name" value="Endonuclease_DUF559_bact"/>
</dbReference>
<dbReference type="AlphaFoldDB" id="A0A7D4TXY0"/>
<protein>
    <submittedName>
        <fullName evidence="2">DUF559 domain-containing protein</fullName>
    </submittedName>
</protein>
<accession>A0A7D4TXY0</accession>
<dbReference type="SUPFAM" id="SSF52980">
    <property type="entry name" value="Restriction endonuclease-like"/>
    <property type="match status" value="1"/>
</dbReference>
<dbReference type="RefSeq" id="WP_173415448.1">
    <property type="nucleotide sequence ID" value="NZ_CP054139.1"/>
</dbReference>
<gene>
    <name evidence="2" type="ORF">HQ865_13790</name>
</gene>
<name>A0A7D4TXY0_9SPHI</name>
<organism evidence="2 3">
    <name type="scientific">Mucilaginibacter mali</name>
    <dbReference type="NCBI Taxonomy" id="2740462"/>
    <lineage>
        <taxon>Bacteria</taxon>
        <taxon>Pseudomonadati</taxon>
        <taxon>Bacteroidota</taxon>
        <taxon>Sphingobacteriia</taxon>
        <taxon>Sphingobacteriales</taxon>
        <taxon>Sphingobacteriaceae</taxon>
        <taxon>Mucilaginibacter</taxon>
    </lineage>
</organism>
<dbReference type="InterPro" id="IPR007569">
    <property type="entry name" value="DUF559"/>
</dbReference>
<dbReference type="Gene3D" id="3.40.960.10">
    <property type="entry name" value="VSR Endonuclease"/>
    <property type="match status" value="1"/>
</dbReference>
<sequence>MQRKIIPYNIHLKELARKLRNSSTPGEIALWNEIKNKKLGYDFHRQKPLLNYIADFYSPELELVIEIDGRYHEFEGKFQSDVDRDTQLKVYNLHILRFSEIEVVRDMLNVLRTIATYIAEHEARTHPL</sequence>
<dbReference type="Proteomes" id="UP000505355">
    <property type="component" value="Chromosome"/>
</dbReference>
<evidence type="ECO:0000313" key="2">
    <source>
        <dbReference type="EMBL" id="QKJ30777.1"/>
    </source>
</evidence>
<evidence type="ECO:0000259" key="1">
    <source>
        <dbReference type="Pfam" id="PF04480"/>
    </source>
</evidence>
<feature type="domain" description="DUF559" evidence="1">
    <location>
        <begin position="12"/>
        <end position="117"/>
    </location>
</feature>
<proteinExistence type="predicted"/>
<keyword evidence="3" id="KW-1185">Reference proteome</keyword>